<feature type="signal peptide" evidence="1">
    <location>
        <begin position="1"/>
        <end position="28"/>
    </location>
</feature>
<keyword evidence="1" id="KW-0732">Signal</keyword>
<gene>
    <name evidence="2" type="ORF">BO85DRAFT_480110</name>
</gene>
<organism evidence="2 3">
    <name type="scientific">Aspergillus piperis CBS 112811</name>
    <dbReference type="NCBI Taxonomy" id="1448313"/>
    <lineage>
        <taxon>Eukaryota</taxon>
        <taxon>Fungi</taxon>
        <taxon>Dikarya</taxon>
        <taxon>Ascomycota</taxon>
        <taxon>Pezizomycotina</taxon>
        <taxon>Eurotiomycetes</taxon>
        <taxon>Eurotiomycetidae</taxon>
        <taxon>Eurotiales</taxon>
        <taxon>Aspergillaceae</taxon>
        <taxon>Aspergillus</taxon>
        <taxon>Aspergillus subgen. Circumdati</taxon>
    </lineage>
</organism>
<keyword evidence="3" id="KW-1185">Reference proteome</keyword>
<evidence type="ECO:0000256" key="1">
    <source>
        <dbReference type="SAM" id="SignalP"/>
    </source>
</evidence>
<dbReference type="GeneID" id="37166389"/>
<evidence type="ECO:0000313" key="2">
    <source>
        <dbReference type="EMBL" id="RAH54600.1"/>
    </source>
</evidence>
<evidence type="ECO:0000313" key="3">
    <source>
        <dbReference type="Proteomes" id="UP000249526"/>
    </source>
</evidence>
<accession>A0A8G1QYQ2</accession>
<protein>
    <submittedName>
        <fullName evidence="2">Uncharacterized protein</fullName>
    </submittedName>
</protein>
<dbReference type="RefSeq" id="XP_025512522.1">
    <property type="nucleotide sequence ID" value="XM_025662987.1"/>
</dbReference>
<reference evidence="2 3" key="1">
    <citation type="submission" date="2018-02" db="EMBL/GenBank/DDBJ databases">
        <title>The genomes of Aspergillus section Nigri reveals drivers in fungal speciation.</title>
        <authorList>
            <consortium name="DOE Joint Genome Institute"/>
            <person name="Vesth T.C."/>
            <person name="Nybo J."/>
            <person name="Theobald S."/>
            <person name="Brandl J."/>
            <person name="Frisvad J.C."/>
            <person name="Nielsen K.F."/>
            <person name="Lyhne E.K."/>
            <person name="Kogle M.E."/>
            <person name="Kuo A."/>
            <person name="Riley R."/>
            <person name="Clum A."/>
            <person name="Nolan M."/>
            <person name="Lipzen A."/>
            <person name="Salamov A."/>
            <person name="Henrissat B."/>
            <person name="Wiebenga A."/>
            <person name="De vries R.P."/>
            <person name="Grigoriev I.V."/>
            <person name="Mortensen U.H."/>
            <person name="Andersen M.R."/>
            <person name="Baker S.E."/>
        </authorList>
    </citation>
    <scope>NUCLEOTIDE SEQUENCE [LARGE SCALE GENOMIC DNA]</scope>
    <source>
        <strain evidence="2 3">CBS 112811</strain>
    </source>
</reference>
<dbReference type="EMBL" id="KZ825071">
    <property type="protein sequence ID" value="RAH54600.1"/>
    <property type="molecule type" value="Genomic_DNA"/>
</dbReference>
<dbReference type="Proteomes" id="UP000249526">
    <property type="component" value="Unassembled WGS sequence"/>
</dbReference>
<feature type="chain" id="PRO_5034808303" evidence="1">
    <location>
        <begin position="29"/>
        <end position="344"/>
    </location>
</feature>
<dbReference type="AlphaFoldDB" id="A0A8G1QYQ2"/>
<name>A0A8G1QYQ2_9EURO</name>
<proteinExistence type="predicted"/>
<sequence length="344" mass="37458">MKAQLLPRIGSLGLVCLLCVLLAHQILQSLPDTGPSRIHARDLVVPVTPEVWPDNNLTARAVAGYLATRALDFETAVNKGNGLYCRCKAKWQLSDESPWTNINELEDYYTRRPYGKGAGKEPDSMASLGEALSAMGLPTVISSNNGKDGNLVPQIWSQSEDWETEIVAGGRTTRTDHEATQAFYINVMSPKSGLIIAENNESPVSISGRHCPVEKWSDIVWLNYAAMAKSTGSSVNKLKYVVRTHIVNRDTLNILQAVCGGPCPSWPGTPFDINQKKKGGVLINQNGLALLGTPNGGGAAWLLINHKQQLSRKMPVSVIAWTTSGLSANGTAEPWYHMMFQFST</sequence>